<feature type="domain" description="Enoyl reductase (ER)" evidence="6">
    <location>
        <begin position="10"/>
        <end position="307"/>
    </location>
</feature>
<evidence type="ECO:0000256" key="5">
    <source>
        <dbReference type="ARBA" id="ARBA00022884"/>
    </source>
</evidence>
<accession>A0A086AFL2</accession>
<evidence type="ECO:0000313" key="7">
    <source>
        <dbReference type="EMBL" id="KFF15476.1"/>
    </source>
</evidence>
<evidence type="ECO:0000256" key="1">
    <source>
        <dbReference type="ARBA" id="ARBA00004496"/>
    </source>
</evidence>
<dbReference type="Gene3D" id="3.40.50.720">
    <property type="entry name" value="NAD(P)-binding Rossmann-like Domain"/>
    <property type="match status" value="1"/>
</dbReference>
<dbReference type="InterPro" id="IPR036291">
    <property type="entry name" value="NAD(P)-bd_dom_sf"/>
</dbReference>
<dbReference type="Proteomes" id="UP000028709">
    <property type="component" value="Unassembled WGS sequence"/>
</dbReference>
<evidence type="ECO:0000259" key="6">
    <source>
        <dbReference type="SMART" id="SM00829"/>
    </source>
</evidence>
<dbReference type="eggNOG" id="COG0604">
    <property type="taxonomic scope" value="Bacteria"/>
</dbReference>
<dbReference type="GO" id="GO:0016491">
    <property type="term" value="F:oxidoreductase activity"/>
    <property type="evidence" value="ECO:0007669"/>
    <property type="project" value="InterPro"/>
</dbReference>
<dbReference type="SMART" id="SM00829">
    <property type="entry name" value="PKS_ER"/>
    <property type="match status" value="1"/>
</dbReference>
<dbReference type="PROSITE" id="PS01162">
    <property type="entry name" value="QOR_ZETA_CRYSTAL"/>
    <property type="match status" value="1"/>
</dbReference>
<keyword evidence="5" id="KW-0694">RNA-binding</keyword>
<sequence>MKAIIIKEFGSAEKLEIVEMPVPTISDDQVLIKIKAVGINPVDTKIRSGSHISSKTLQLPAILGKDVSGIVEKVGKNVQSLKIGDPVFGLASQTYAEYAALSPELLVKKPENISFEEAATVSLAGLTAYQAIHDHLKVSSGDQILIQSAAGGVGHLAVQFAKIAGAFVSGTASGKNIDFIRGLGVDQPIDYKKEQFEEIVSDLDAALDTMGREILYRTIGCVKSGGRVVCLPSFTKDDPKAIEIAQKQHVDLMWTMLTFNREQLEIISKLLEEGQLKVYVDKVYPMEKVIEAHKEIETHGVRGKIVIQMP</sequence>
<evidence type="ECO:0000256" key="3">
    <source>
        <dbReference type="ARBA" id="ARBA00022490"/>
    </source>
</evidence>
<dbReference type="InterPro" id="IPR051603">
    <property type="entry name" value="Zinc-ADH_QOR/CCCR"/>
</dbReference>
<keyword evidence="8" id="KW-1185">Reference proteome</keyword>
<dbReference type="RefSeq" id="WP_034687815.1">
    <property type="nucleotide sequence ID" value="NZ_CP023049.2"/>
</dbReference>
<dbReference type="CDD" id="cd05289">
    <property type="entry name" value="MDR_like_2"/>
    <property type="match status" value="1"/>
</dbReference>
<dbReference type="InterPro" id="IPR013154">
    <property type="entry name" value="ADH-like_N"/>
</dbReference>
<comment type="subunit">
    <text evidence="2">Homotetramer.</text>
</comment>
<protein>
    <submittedName>
        <fullName evidence="7">Alanine dehydrogenase</fullName>
    </submittedName>
</protein>
<proteinExistence type="predicted"/>
<dbReference type="Gene3D" id="3.90.180.10">
    <property type="entry name" value="Medium-chain alcohol dehydrogenases, catalytic domain"/>
    <property type="match status" value="1"/>
</dbReference>
<dbReference type="InterPro" id="IPR020843">
    <property type="entry name" value="ER"/>
</dbReference>
<dbReference type="GO" id="GO:0005737">
    <property type="term" value="C:cytoplasm"/>
    <property type="evidence" value="ECO:0007669"/>
    <property type="project" value="UniProtKB-SubCell"/>
</dbReference>
<dbReference type="SUPFAM" id="SSF50129">
    <property type="entry name" value="GroES-like"/>
    <property type="match status" value="1"/>
</dbReference>
<dbReference type="PANTHER" id="PTHR44154:SF1">
    <property type="entry name" value="QUINONE OXIDOREDUCTASE"/>
    <property type="match status" value="1"/>
</dbReference>
<reference evidence="7 8" key="1">
    <citation type="submission" date="2014-07" db="EMBL/GenBank/DDBJ databases">
        <title>Genome of Chryseobacterium piperi CTM.</title>
        <authorList>
            <person name="Pipes S.E."/>
            <person name="Stropko S.J."/>
            <person name="Newman J.D."/>
        </authorList>
    </citation>
    <scope>NUCLEOTIDE SEQUENCE [LARGE SCALE GENOMIC DNA]</scope>
    <source>
        <strain evidence="7 8">CTM</strain>
    </source>
</reference>
<comment type="subcellular location">
    <subcellularLocation>
        <location evidence="1">Cytoplasm</location>
    </subcellularLocation>
</comment>
<dbReference type="InterPro" id="IPR011032">
    <property type="entry name" value="GroES-like_sf"/>
</dbReference>
<name>A0A086AFL2_9FLAO</name>
<dbReference type="AlphaFoldDB" id="A0A086AFL2"/>
<keyword evidence="4" id="KW-0521">NADP</keyword>
<evidence type="ECO:0000256" key="2">
    <source>
        <dbReference type="ARBA" id="ARBA00011881"/>
    </source>
</evidence>
<comment type="caution">
    <text evidence="7">The sequence shown here is derived from an EMBL/GenBank/DDBJ whole genome shotgun (WGS) entry which is preliminary data.</text>
</comment>
<dbReference type="EMBL" id="JPRJ01000057">
    <property type="protein sequence ID" value="KFF15476.1"/>
    <property type="molecule type" value="Genomic_DNA"/>
</dbReference>
<keyword evidence="3" id="KW-0963">Cytoplasm</keyword>
<dbReference type="GO" id="GO:0008270">
    <property type="term" value="F:zinc ion binding"/>
    <property type="evidence" value="ECO:0007669"/>
    <property type="project" value="InterPro"/>
</dbReference>
<gene>
    <name evidence="7" type="ORF">IQ37_18560</name>
</gene>
<dbReference type="PANTHER" id="PTHR44154">
    <property type="entry name" value="QUINONE OXIDOREDUCTASE"/>
    <property type="match status" value="1"/>
</dbReference>
<dbReference type="InterPro" id="IPR002364">
    <property type="entry name" value="Quin_OxRdtase/zeta-crystal_CS"/>
</dbReference>
<dbReference type="OrthoDB" id="9787435at2"/>
<organism evidence="7 8">
    <name type="scientific">Chryseobacterium piperi</name>
    <dbReference type="NCBI Taxonomy" id="558152"/>
    <lineage>
        <taxon>Bacteria</taxon>
        <taxon>Pseudomonadati</taxon>
        <taxon>Bacteroidota</taxon>
        <taxon>Flavobacteriia</taxon>
        <taxon>Flavobacteriales</taxon>
        <taxon>Weeksellaceae</taxon>
        <taxon>Chryseobacterium group</taxon>
        <taxon>Chryseobacterium</taxon>
    </lineage>
</organism>
<evidence type="ECO:0000313" key="8">
    <source>
        <dbReference type="Proteomes" id="UP000028709"/>
    </source>
</evidence>
<dbReference type="STRING" id="558152.IQ37_18560"/>
<dbReference type="GO" id="GO:0003723">
    <property type="term" value="F:RNA binding"/>
    <property type="evidence" value="ECO:0007669"/>
    <property type="project" value="UniProtKB-KW"/>
</dbReference>
<dbReference type="KEGG" id="cpip:CJF12_13820"/>
<dbReference type="Pfam" id="PF08240">
    <property type="entry name" value="ADH_N"/>
    <property type="match status" value="1"/>
</dbReference>
<dbReference type="Pfam" id="PF13602">
    <property type="entry name" value="ADH_zinc_N_2"/>
    <property type="match status" value="1"/>
</dbReference>
<dbReference type="SUPFAM" id="SSF51735">
    <property type="entry name" value="NAD(P)-binding Rossmann-fold domains"/>
    <property type="match status" value="1"/>
</dbReference>
<evidence type="ECO:0000256" key="4">
    <source>
        <dbReference type="ARBA" id="ARBA00022857"/>
    </source>
</evidence>